<accession>A0A9K3D670</accession>
<feature type="region of interest" description="Disordered" evidence="1">
    <location>
        <begin position="49"/>
        <end position="77"/>
    </location>
</feature>
<dbReference type="EMBL" id="BDIP01005539">
    <property type="protein sequence ID" value="GIQ89883.1"/>
    <property type="molecule type" value="Genomic_DNA"/>
</dbReference>
<feature type="non-terminal residue" evidence="2">
    <location>
        <position position="414"/>
    </location>
</feature>
<dbReference type="Proteomes" id="UP000265618">
    <property type="component" value="Unassembled WGS sequence"/>
</dbReference>
<keyword evidence="3" id="KW-1185">Reference proteome</keyword>
<reference evidence="2 3" key="1">
    <citation type="journal article" date="2018" name="PLoS ONE">
        <title>The draft genome of Kipferlia bialata reveals reductive genome evolution in fornicate parasites.</title>
        <authorList>
            <person name="Tanifuji G."/>
            <person name="Takabayashi S."/>
            <person name="Kume K."/>
            <person name="Takagi M."/>
            <person name="Nakayama T."/>
            <person name="Kamikawa R."/>
            <person name="Inagaki Y."/>
            <person name="Hashimoto T."/>
        </authorList>
    </citation>
    <scope>NUCLEOTIDE SEQUENCE [LARGE SCALE GENOMIC DNA]</scope>
    <source>
        <strain evidence="2">NY0173</strain>
    </source>
</reference>
<comment type="caution">
    <text evidence="2">The sequence shown here is derived from an EMBL/GenBank/DDBJ whole genome shotgun (WGS) entry which is preliminary data.</text>
</comment>
<gene>
    <name evidence="2" type="ORF">KIPB_012487</name>
</gene>
<protein>
    <submittedName>
        <fullName evidence="2">Uncharacterized protein</fullName>
    </submittedName>
</protein>
<feature type="compositionally biased region" description="Basic residues" evidence="1">
    <location>
        <begin position="63"/>
        <end position="77"/>
    </location>
</feature>
<evidence type="ECO:0000313" key="3">
    <source>
        <dbReference type="Proteomes" id="UP000265618"/>
    </source>
</evidence>
<evidence type="ECO:0000313" key="2">
    <source>
        <dbReference type="EMBL" id="GIQ89883.1"/>
    </source>
</evidence>
<sequence length="414" mass="44196">AWFETTGPTPSPPKALTDVTLGPLLGECVVECVETVSVMCVEVAKEAERAKGGEKAGSQNGTPRHHSHRHRRHRPRTHTVNASLIGPRVCVERGQAILTALGMVNPCPALIRPALLLLALPPLSSPPLDPSLREACLALMAVIKLAAEQLRGPSLTHADVFKWFKPMELRQGMAPILARTGGVEGVEGEEVAVAAYLCLEEVLSAPGCSTVLSGMVVGTLAALYSVSDAPIHCLRCMVNLSLEPRPAEALSAAWPLVDILSAGCAVPPDVTDMAGLDLVVTRLTVFSNLASSLPALPDIPQDALETLARASYERESVAGQLLSPTASLALALLYAREVPVTQAMLAAGHPSTLLALRHLAVDIGQFAKIQRLTGSVRHKSMVMLKGLFRTLTQAVREEARRQQQANQRRTQVEE</sequence>
<name>A0A9K3D670_9EUKA</name>
<proteinExistence type="predicted"/>
<evidence type="ECO:0000256" key="1">
    <source>
        <dbReference type="SAM" id="MobiDB-lite"/>
    </source>
</evidence>
<dbReference type="AlphaFoldDB" id="A0A9K3D670"/>
<organism evidence="2 3">
    <name type="scientific">Kipferlia bialata</name>
    <dbReference type="NCBI Taxonomy" id="797122"/>
    <lineage>
        <taxon>Eukaryota</taxon>
        <taxon>Metamonada</taxon>
        <taxon>Carpediemonas-like organisms</taxon>
        <taxon>Kipferlia</taxon>
    </lineage>
</organism>